<dbReference type="RefSeq" id="WP_306988562.1">
    <property type="nucleotide sequence ID" value="NZ_JAUSUT010000001.1"/>
</dbReference>
<accession>A0ABU0EP95</accession>
<comment type="caution">
    <text evidence="1">The sequence shown here is derived from an EMBL/GenBank/DDBJ whole genome shotgun (WGS) entry which is preliminary data.</text>
</comment>
<organism evidence="1 2">
    <name type="scientific">Amycolatopsis thermophila</name>
    <dbReference type="NCBI Taxonomy" id="206084"/>
    <lineage>
        <taxon>Bacteria</taxon>
        <taxon>Bacillati</taxon>
        <taxon>Actinomycetota</taxon>
        <taxon>Actinomycetes</taxon>
        <taxon>Pseudonocardiales</taxon>
        <taxon>Pseudonocardiaceae</taxon>
        <taxon>Amycolatopsis</taxon>
    </lineage>
</organism>
<protein>
    <submittedName>
        <fullName evidence="1">Uncharacterized protein</fullName>
    </submittedName>
</protein>
<reference evidence="1 2" key="1">
    <citation type="submission" date="2023-07" db="EMBL/GenBank/DDBJ databases">
        <title>Sequencing the genomes of 1000 actinobacteria strains.</title>
        <authorList>
            <person name="Klenk H.-P."/>
        </authorList>
    </citation>
    <scope>NUCLEOTIDE SEQUENCE [LARGE SCALE GENOMIC DNA]</scope>
    <source>
        <strain evidence="1 2">DSM 45805</strain>
    </source>
</reference>
<proteinExistence type="predicted"/>
<evidence type="ECO:0000313" key="2">
    <source>
        <dbReference type="Proteomes" id="UP001229651"/>
    </source>
</evidence>
<sequence length="121" mass="13154">MPTPHTVADMRAAAERMQIAARRHARAGYRPGADDPLVRAARAARFTDLHVGVTVARRVASLISSLPHAKPAALFDIALSIYAHALSTLPGQPRPIYYPLARQVVAVLIEQLWNLPEGETS</sequence>
<evidence type="ECO:0000313" key="1">
    <source>
        <dbReference type="EMBL" id="MDQ0376627.1"/>
    </source>
</evidence>
<dbReference type="EMBL" id="JAUSUT010000001">
    <property type="protein sequence ID" value="MDQ0376627.1"/>
    <property type="molecule type" value="Genomic_DNA"/>
</dbReference>
<gene>
    <name evidence="1" type="ORF">FB470_000621</name>
</gene>
<keyword evidence="2" id="KW-1185">Reference proteome</keyword>
<name>A0ABU0EP95_9PSEU</name>
<dbReference type="Proteomes" id="UP001229651">
    <property type="component" value="Unassembled WGS sequence"/>
</dbReference>